<organism evidence="2 3">
    <name type="scientific">Prevotella micans F0438</name>
    <dbReference type="NCBI Taxonomy" id="883158"/>
    <lineage>
        <taxon>Bacteria</taxon>
        <taxon>Pseudomonadati</taxon>
        <taxon>Bacteroidota</taxon>
        <taxon>Bacteroidia</taxon>
        <taxon>Bacteroidales</taxon>
        <taxon>Prevotellaceae</taxon>
        <taxon>Prevotella</taxon>
    </lineage>
</organism>
<protein>
    <recommendedName>
        <fullName evidence="1">Glycosyl hydrolase family 13 catalytic domain-containing protein</fullName>
    </recommendedName>
</protein>
<reference evidence="2 3" key="1">
    <citation type="submission" date="2011-12" db="EMBL/GenBank/DDBJ databases">
        <title>The Genome Sequence of Prevotella micans F0438.</title>
        <authorList>
            <consortium name="The Broad Institute Genome Sequencing Platform"/>
            <person name="Earl A."/>
            <person name="Ward D."/>
            <person name="Feldgarden M."/>
            <person name="Gevers D."/>
            <person name="Izard J."/>
            <person name="Baranova O.V."/>
            <person name="Blanton J.M."/>
            <person name="Wade W.G."/>
            <person name="Dewhirst F.E."/>
            <person name="Young S.K."/>
            <person name="Zeng Q."/>
            <person name="Gargeya S."/>
            <person name="Fitzgerald M."/>
            <person name="Haas B."/>
            <person name="Abouelleil A."/>
            <person name="Alvarado L."/>
            <person name="Arachchi H.M."/>
            <person name="Berlin A."/>
            <person name="Chapman S.B."/>
            <person name="Gearin G."/>
            <person name="Goldberg J."/>
            <person name="Griggs A."/>
            <person name="Gujja S."/>
            <person name="Hansen M."/>
            <person name="Heiman D."/>
            <person name="Howarth C."/>
            <person name="Larimer J."/>
            <person name="Lui A."/>
            <person name="MacDonald P.J.P."/>
            <person name="McCowen C."/>
            <person name="Montmayeur A."/>
            <person name="Murphy C."/>
            <person name="Neiman D."/>
            <person name="Pearson M."/>
            <person name="Priest M."/>
            <person name="Roberts A."/>
            <person name="Saif S."/>
            <person name="Shea T."/>
            <person name="Sisk P."/>
            <person name="Stolte C."/>
            <person name="Sykes S."/>
            <person name="Wortman J."/>
            <person name="Nusbaum C."/>
            <person name="Birren B."/>
        </authorList>
    </citation>
    <scope>NUCLEOTIDE SEQUENCE [LARGE SCALE GENOMIC DNA]</scope>
    <source>
        <strain evidence="2 3">F0438</strain>
    </source>
</reference>
<dbReference type="EMBL" id="AGWK01000036">
    <property type="protein sequence ID" value="EHO69638.1"/>
    <property type="molecule type" value="Genomic_DNA"/>
</dbReference>
<feature type="domain" description="Glycosyl hydrolase family 13 catalytic" evidence="1">
    <location>
        <begin position="9"/>
        <end position="432"/>
    </location>
</feature>
<gene>
    <name evidence="2" type="ORF">HMPREF9140_01328</name>
</gene>
<dbReference type="AlphaFoldDB" id="H1Q340"/>
<dbReference type="InterPro" id="IPR017853">
    <property type="entry name" value="GH"/>
</dbReference>
<dbReference type="InterPro" id="IPR006047">
    <property type="entry name" value="GH13_cat_dom"/>
</dbReference>
<dbReference type="Gene3D" id="2.60.40.1180">
    <property type="entry name" value="Golgi alpha-mannosidase II"/>
    <property type="match status" value="1"/>
</dbReference>
<dbReference type="HOGENOM" id="CLU_023351_0_0_10"/>
<dbReference type="CDD" id="cd11349">
    <property type="entry name" value="AmyAc_3"/>
    <property type="match status" value="1"/>
</dbReference>
<accession>H1Q340</accession>
<dbReference type="SUPFAM" id="SSF51011">
    <property type="entry name" value="Glycosyl hydrolase domain"/>
    <property type="match status" value="1"/>
</dbReference>
<dbReference type="PANTHER" id="PTHR10357">
    <property type="entry name" value="ALPHA-AMYLASE FAMILY MEMBER"/>
    <property type="match status" value="1"/>
</dbReference>
<comment type="caution">
    <text evidence="2">The sequence shown here is derived from an EMBL/GenBank/DDBJ whole genome shotgun (WGS) entry which is preliminary data.</text>
</comment>
<name>H1Q340_9BACT</name>
<dbReference type="Pfam" id="PF00128">
    <property type="entry name" value="Alpha-amylase"/>
    <property type="match status" value="1"/>
</dbReference>
<dbReference type="STRING" id="883158.HMPREF9140_01328"/>
<dbReference type="GO" id="GO:0009313">
    <property type="term" value="P:oligosaccharide catabolic process"/>
    <property type="evidence" value="ECO:0007669"/>
    <property type="project" value="TreeGrafter"/>
</dbReference>
<dbReference type="PATRIC" id="fig|883158.3.peg.1330"/>
<keyword evidence="3" id="KW-1185">Reference proteome</keyword>
<dbReference type="eggNOG" id="COG0366">
    <property type="taxonomic scope" value="Bacteria"/>
</dbReference>
<dbReference type="PANTHER" id="PTHR10357:SF205">
    <property type="entry name" value="O-GLYCOSYL HYDROLASE FAMILY 13"/>
    <property type="match status" value="1"/>
</dbReference>
<sequence length="559" mass="64187">MKKKLIIYQTFVRIFGNRNLTRKEFGTIAENGVGKMNDFTSETLKQIRDFGVNCIWFTGILRHATTTDYFRFGIPSQNPRVVKGRAGSPYAIVDYYDIDPDLAVDVSKRMQEFEALVKRTHEKGMMVAIDFVPNHVARQYKSIAKPDGVSDLGENDDCGKHFSAENNFYYCPGCALDLSDVPVEEYAQNSEPYEEFPARCTGNDRFDAHPGANDWFETVKLNYGVDYCDAGGRSNHFSPTPDTWRKMTDILLFWAQKGVDVFRCDMAEMVPTEFWQYAKQKVKQQFPEIIFVGEVYNPAQYRDYIAAGFDYLYDKVGMYDTLRDVICNHRPATDITFAWQQTDDIRSNMLYFLENHDEQRIASTFFANDPTKAIPAMLVAALLGPNPLMIYAGQEYGELGMDKEGFSGCDGRSTIFDYWALESIYRGYINRQHLVKTARNLGVIYKNILRIANRNIISEGLMYDLMYANPQSTHFDSRHLFTFMRRRDNETLLVVANFSDQIQEADIIIPAHAFDFLALPESDVTATDLLTSRKQTLRLRRDKSVSLTVHPHDGCVMKF</sequence>
<evidence type="ECO:0000313" key="3">
    <source>
        <dbReference type="Proteomes" id="UP000016023"/>
    </source>
</evidence>
<dbReference type="SMART" id="SM00642">
    <property type="entry name" value="Aamy"/>
    <property type="match status" value="1"/>
</dbReference>
<dbReference type="Gene3D" id="3.20.20.80">
    <property type="entry name" value="Glycosidases"/>
    <property type="match status" value="2"/>
</dbReference>
<dbReference type="InterPro" id="IPR013780">
    <property type="entry name" value="Glyco_hydro_b"/>
</dbReference>
<dbReference type="RefSeq" id="WP_006952739.1">
    <property type="nucleotide sequence ID" value="NZ_JH594522.1"/>
</dbReference>
<dbReference type="SUPFAM" id="SSF51445">
    <property type="entry name" value="(Trans)glycosidases"/>
    <property type="match status" value="1"/>
</dbReference>
<evidence type="ECO:0000313" key="2">
    <source>
        <dbReference type="EMBL" id="EHO69638.1"/>
    </source>
</evidence>
<evidence type="ECO:0000259" key="1">
    <source>
        <dbReference type="SMART" id="SM00642"/>
    </source>
</evidence>
<dbReference type="Proteomes" id="UP000016023">
    <property type="component" value="Unassembled WGS sequence"/>
</dbReference>
<dbReference type="GO" id="GO:0004556">
    <property type="term" value="F:alpha-amylase activity"/>
    <property type="evidence" value="ECO:0007669"/>
    <property type="project" value="TreeGrafter"/>
</dbReference>
<proteinExistence type="predicted"/>